<dbReference type="AlphaFoldDB" id="A0A1E5W8N6"/>
<gene>
    <name evidence="2" type="ORF">BAE44_0005197</name>
</gene>
<feature type="compositionally biased region" description="Basic and acidic residues" evidence="1">
    <location>
        <begin position="20"/>
        <end position="31"/>
    </location>
</feature>
<dbReference type="Proteomes" id="UP000095767">
    <property type="component" value="Unassembled WGS sequence"/>
</dbReference>
<name>A0A1E5W8N6_9POAL</name>
<accession>A0A1E5W8N6</accession>
<evidence type="ECO:0000256" key="1">
    <source>
        <dbReference type="SAM" id="MobiDB-lite"/>
    </source>
</evidence>
<feature type="region of interest" description="Disordered" evidence="1">
    <location>
        <begin position="94"/>
        <end position="149"/>
    </location>
</feature>
<reference evidence="2 3" key="1">
    <citation type="submission" date="2016-09" db="EMBL/GenBank/DDBJ databases">
        <title>The draft genome of Dichanthelium oligosanthes: A C3 panicoid grass species.</title>
        <authorList>
            <person name="Studer A.J."/>
            <person name="Schnable J.C."/>
            <person name="Brutnell T.P."/>
        </authorList>
    </citation>
    <scope>NUCLEOTIDE SEQUENCE [LARGE SCALE GENOMIC DNA]</scope>
    <source>
        <strain evidence="3">cv. Kellogg 1175</strain>
        <tissue evidence="2">Leaf</tissue>
    </source>
</reference>
<feature type="region of interest" description="Disordered" evidence="1">
    <location>
        <begin position="1"/>
        <end position="52"/>
    </location>
</feature>
<proteinExistence type="predicted"/>
<keyword evidence="3" id="KW-1185">Reference proteome</keyword>
<protein>
    <submittedName>
        <fullName evidence="2">Uncharacterized protein</fullName>
    </submittedName>
</protein>
<organism evidence="2 3">
    <name type="scientific">Dichanthelium oligosanthes</name>
    <dbReference type="NCBI Taxonomy" id="888268"/>
    <lineage>
        <taxon>Eukaryota</taxon>
        <taxon>Viridiplantae</taxon>
        <taxon>Streptophyta</taxon>
        <taxon>Embryophyta</taxon>
        <taxon>Tracheophyta</taxon>
        <taxon>Spermatophyta</taxon>
        <taxon>Magnoliopsida</taxon>
        <taxon>Liliopsida</taxon>
        <taxon>Poales</taxon>
        <taxon>Poaceae</taxon>
        <taxon>PACMAD clade</taxon>
        <taxon>Panicoideae</taxon>
        <taxon>Panicodae</taxon>
        <taxon>Paniceae</taxon>
        <taxon>Dichantheliinae</taxon>
        <taxon>Dichanthelium</taxon>
    </lineage>
</organism>
<dbReference type="EMBL" id="LWDX02017591">
    <property type="protein sequence ID" value="OEL33779.1"/>
    <property type="molecule type" value="Genomic_DNA"/>
</dbReference>
<evidence type="ECO:0000313" key="3">
    <source>
        <dbReference type="Proteomes" id="UP000095767"/>
    </source>
</evidence>
<comment type="caution">
    <text evidence="2">The sequence shown here is derived from an EMBL/GenBank/DDBJ whole genome shotgun (WGS) entry which is preliminary data.</text>
</comment>
<sequence>MDAAPAAAPTRRKRGPAAEAGKKRPGGDARGRGPGLGASPAAPPADPTGSGAALAECTAACCVLCACLPVAVLCCVARAPLRVARRCCGRWRRPRRPRRRLAPGGSSSFSDAEVGEFLQGGGAAQRRAMGRDEDQAPARSRSPRSGRTT</sequence>
<evidence type="ECO:0000313" key="2">
    <source>
        <dbReference type="EMBL" id="OEL33779.1"/>
    </source>
</evidence>
<feature type="compositionally biased region" description="Low complexity" evidence="1">
    <location>
        <begin position="137"/>
        <end position="149"/>
    </location>
</feature>